<dbReference type="Gene3D" id="1.25.40.10">
    <property type="entry name" value="Tetratricopeptide repeat domain"/>
    <property type="match status" value="1"/>
</dbReference>
<evidence type="ECO:0000313" key="1">
    <source>
        <dbReference type="EMBL" id="MFD0848266.1"/>
    </source>
</evidence>
<proteinExistence type="predicted"/>
<dbReference type="SUPFAM" id="SSF48452">
    <property type="entry name" value="TPR-like"/>
    <property type="match status" value="1"/>
</dbReference>
<comment type="caution">
    <text evidence="1">The sequence shown here is derived from an EMBL/GenBank/DDBJ whole genome shotgun (WGS) entry which is preliminary data.</text>
</comment>
<dbReference type="EMBL" id="JBHTIK010000005">
    <property type="protein sequence ID" value="MFD0848266.1"/>
    <property type="molecule type" value="Genomic_DNA"/>
</dbReference>
<dbReference type="Gene3D" id="1.20.58.320">
    <property type="entry name" value="TPR-like"/>
    <property type="match status" value="1"/>
</dbReference>
<name>A0ABW3C3Q7_SPHXN</name>
<keyword evidence="2" id="KW-1185">Reference proteome</keyword>
<dbReference type="RefSeq" id="WP_381488751.1">
    <property type="nucleotide sequence ID" value="NZ_JBHTIK010000005.1"/>
</dbReference>
<dbReference type="InterPro" id="IPR010323">
    <property type="entry name" value="DUF924"/>
</dbReference>
<organism evidence="1 2">
    <name type="scientific">Sphingosinicella xenopeptidilytica</name>
    <dbReference type="NCBI Taxonomy" id="364098"/>
    <lineage>
        <taxon>Bacteria</taxon>
        <taxon>Pseudomonadati</taxon>
        <taxon>Pseudomonadota</taxon>
        <taxon>Alphaproteobacteria</taxon>
        <taxon>Sphingomonadales</taxon>
        <taxon>Sphingosinicellaceae</taxon>
        <taxon>Sphingosinicella</taxon>
    </lineage>
</organism>
<dbReference type="Pfam" id="PF06041">
    <property type="entry name" value="DUF924"/>
    <property type="match status" value="1"/>
</dbReference>
<sequence>MSAQEDAAAVLAFWFDELTPEQHWTKSSDLDAEIARRFGALRDRALADTSLWTRNADTLLAAVILLDQFSRNIHRDTPRAFEADAAALDLTLYGIGEGWHRQLDPFRRGFFYMPLMHAEDRGVQRFALRCFAQPGLDHQLDFARDHAAVIERFGRYPTRNILLGRTSTPEELEYLAQPGVGW</sequence>
<gene>
    <name evidence="1" type="ORF">ACFQ00_08020</name>
</gene>
<evidence type="ECO:0000313" key="2">
    <source>
        <dbReference type="Proteomes" id="UP001597124"/>
    </source>
</evidence>
<dbReference type="InterPro" id="IPR011990">
    <property type="entry name" value="TPR-like_helical_dom_sf"/>
</dbReference>
<protein>
    <submittedName>
        <fullName evidence="1">DUF924 family protein</fullName>
    </submittedName>
</protein>
<accession>A0ABW3C3Q7</accession>
<dbReference type="Proteomes" id="UP001597124">
    <property type="component" value="Unassembled WGS sequence"/>
</dbReference>
<reference evidence="2" key="1">
    <citation type="journal article" date="2019" name="Int. J. Syst. Evol. Microbiol.">
        <title>The Global Catalogue of Microorganisms (GCM) 10K type strain sequencing project: providing services to taxonomists for standard genome sequencing and annotation.</title>
        <authorList>
            <consortium name="The Broad Institute Genomics Platform"/>
            <consortium name="The Broad Institute Genome Sequencing Center for Infectious Disease"/>
            <person name="Wu L."/>
            <person name="Ma J."/>
        </authorList>
    </citation>
    <scope>NUCLEOTIDE SEQUENCE [LARGE SCALE GENOMIC DNA]</scope>
    <source>
        <strain evidence="2">CCUG 52537</strain>
    </source>
</reference>